<dbReference type="STRING" id="310780.SAMN05216267_104677"/>
<reference evidence="1 2" key="1">
    <citation type="submission" date="2016-10" db="EMBL/GenBank/DDBJ databases">
        <authorList>
            <person name="de Groot N.N."/>
        </authorList>
    </citation>
    <scope>NUCLEOTIDE SEQUENCE [LARGE SCALE GENOMIC DNA]</scope>
    <source>
        <strain evidence="1 2">CGMCC 4.2026</strain>
    </source>
</reference>
<sequence length="139" mass="15376">MDDLVAFLRARYDEDEEAARLADAVDPSPWYEDVEEGSYTNQRQGLDGVGLVRAADHVALWDREQSCTLSMAGVTATHVALHDPARVLREVEAKRRILDECAWATKNGGGGAFVRPVLRLLALPYSGHAGYEPDWAPIR</sequence>
<gene>
    <name evidence="1" type="ORF">SAMN05216267_104677</name>
</gene>
<organism evidence="1 2">
    <name type="scientific">Actinacidiphila rubida</name>
    <dbReference type="NCBI Taxonomy" id="310780"/>
    <lineage>
        <taxon>Bacteria</taxon>
        <taxon>Bacillati</taxon>
        <taxon>Actinomycetota</taxon>
        <taxon>Actinomycetes</taxon>
        <taxon>Kitasatosporales</taxon>
        <taxon>Streptomycetaceae</taxon>
        <taxon>Actinacidiphila</taxon>
    </lineage>
</organism>
<dbReference type="AlphaFoldDB" id="A0A1H8T070"/>
<protein>
    <submittedName>
        <fullName evidence="1">Uncharacterized protein</fullName>
    </submittedName>
</protein>
<dbReference type="InterPro" id="IPR046193">
    <property type="entry name" value="DUF6221"/>
</dbReference>
<dbReference type="Pfam" id="PF19730">
    <property type="entry name" value="DUF6221"/>
    <property type="match status" value="1"/>
</dbReference>
<evidence type="ECO:0000313" key="2">
    <source>
        <dbReference type="Proteomes" id="UP000181951"/>
    </source>
</evidence>
<accession>A0A1H8T070</accession>
<dbReference type="Proteomes" id="UP000181951">
    <property type="component" value="Unassembled WGS sequence"/>
</dbReference>
<evidence type="ECO:0000313" key="1">
    <source>
        <dbReference type="EMBL" id="SEO83974.1"/>
    </source>
</evidence>
<dbReference type="OrthoDB" id="4290974at2"/>
<dbReference type="RefSeq" id="WP_069463645.1">
    <property type="nucleotide sequence ID" value="NZ_FODD01000046.1"/>
</dbReference>
<keyword evidence="2" id="KW-1185">Reference proteome</keyword>
<name>A0A1H8T070_9ACTN</name>
<dbReference type="EMBL" id="FODD01000046">
    <property type="protein sequence ID" value="SEO83974.1"/>
    <property type="molecule type" value="Genomic_DNA"/>
</dbReference>
<proteinExistence type="predicted"/>